<evidence type="ECO:0000313" key="3">
    <source>
        <dbReference type="Proteomes" id="UP000809273"/>
    </source>
</evidence>
<evidence type="ECO:0008006" key="4">
    <source>
        <dbReference type="Google" id="ProtNLM"/>
    </source>
</evidence>
<name>A0A9D8PNR3_9DELT</name>
<proteinExistence type="predicted"/>
<evidence type="ECO:0000256" key="1">
    <source>
        <dbReference type="SAM" id="SignalP"/>
    </source>
</evidence>
<sequence>MKRNKKLTAAVILLFAVAIVAAFAIGCSKDKETPAEPSAPVTPSEPSAAGPSLVLNKYSYSPGETITVTFTAPVGYQSNAWIGIIPSHVPHGDEATNDQYDLTYQYLNGMTSGTMVFSAPGVPGSYDLRMHDTDSGGKEVSSVSFVVN</sequence>
<dbReference type="Proteomes" id="UP000809273">
    <property type="component" value="Unassembled WGS sequence"/>
</dbReference>
<feature type="signal peptide" evidence="1">
    <location>
        <begin position="1"/>
        <end position="24"/>
    </location>
</feature>
<gene>
    <name evidence="2" type="ORF">JW984_04165</name>
</gene>
<organism evidence="2 3">
    <name type="scientific">Candidatus Zymogenus saltonus</name>
    <dbReference type="NCBI Taxonomy" id="2844893"/>
    <lineage>
        <taxon>Bacteria</taxon>
        <taxon>Deltaproteobacteria</taxon>
        <taxon>Candidatus Zymogenia</taxon>
        <taxon>Candidatus Zymogeniales</taxon>
        <taxon>Candidatus Zymogenaceae</taxon>
        <taxon>Candidatus Zymogenus</taxon>
    </lineage>
</organism>
<reference evidence="2" key="1">
    <citation type="journal article" date="2021" name="Environ. Microbiol.">
        <title>Genomic characterization of three novel Desulfobacterota classes expand the metabolic and phylogenetic diversity of the phylum.</title>
        <authorList>
            <person name="Murphy C.L."/>
            <person name="Biggerstaff J."/>
            <person name="Eichhorn A."/>
            <person name="Ewing E."/>
            <person name="Shahan R."/>
            <person name="Soriano D."/>
            <person name="Stewart S."/>
            <person name="VanMol K."/>
            <person name="Walker R."/>
            <person name="Walters P."/>
            <person name="Elshahed M.S."/>
            <person name="Youssef N.H."/>
        </authorList>
    </citation>
    <scope>NUCLEOTIDE SEQUENCE</scope>
    <source>
        <strain evidence="2">Zod_Metabat.24</strain>
    </source>
</reference>
<accession>A0A9D8PNR3</accession>
<reference evidence="2" key="2">
    <citation type="submission" date="2021-01" db="EMBL/GenBank/DDBJ databases">
        <authorList>
            <person name="Hahn C.R."/>
            <person name="Youssef N.H."/>
            <person name="Elshahed M."/>
        </authorList>
    </citation>
    <scope>NUCLEOTIDE SEQUENCE</scope>
    <source>
        <strain evidence="2">Zod_Metabat.24</strain>
    </source>
</reference>
<evidence type="ECO:0000313" key="2">
    <source>
        <dbReference type="EMBL" id="MBN1572372.1"/>
    </source>
</evidence>
<feature type="chain" id="PRO_5039710603" description="Proteinase inhibitor I42 chagasin domain-containing protein" evidence="1">
    <location>
        <begin position="25"/>
        <end position="148"/>
    </location>
</feature>
<dbReference type="EMBL" id="JAFGIX010000021">
    <property type="protein sequence ID" value="MBN1572372.1"/>
    <property type="molecule type" value="Genomic_DNA"/>
</dbReference>
<dbReference type="AlphaFoldDB" id="A0A9D8PNR3"/>
<comment type="caution">
    <text evidence="2">The sequence shown here is derived from an EMBL/GenBank/DDBJ whole genome shotgun (WGS) entry which is preliminary data.</text>
</comment>
<dbReference type="PROSITE" id="PS51257">
    <property type="entry name" value="PROKAR_LIPOPROTEIN"/>
    <property type="match status" value="1"/>
</dbReference>
<keyword evidence="1" id="KW-0732">Signal</keyword>
<protein>
    <recommendedName>
        <fullName evidence="4">Proteinase inhibitor I42 chagasin domain-containing protein</fullName>
    </recommendedName>
</protein>